<dbReference type="InterPro" id="IPR006635">
    <property type="entry name" value="NEAT_dom"/>
</dbReference>
<keyword evidence="4 8" id="KW-0732">Signal</keyword>
<proteinExistence type="predicted"/>
<dbReference type="PANTHER" id="PTHR37824:SF1">
    <property type="entry name" value="IRON-REGULATED SURFACE DETERMINANT PROTEIN C"/>
    <property type="match status" value="1"/>
</dbReference>
<dbReference type="PROSITE" id="PS50978">
    <property type="entry name" value="NEAT"/>
    <property type="match status" value="1"/>
</dbReference>
<dbReference type="RefSeq" id="WP_002491953.1">
    <property type="nucleotide sequence ID" value="NZ_AP021848.1"/>
</dbReference>
<organism evidence="10 11">
    <name type="scientific">Staphylococcus lugdunensis</name>
    <dbReference type="NCBI Taxonomy" id="28035"/>
    <lineage>
        <taxon>Bacteria</taxon>
        <taxon>Bacillati</taxon>
        <taxon>Bacillota</taxon>
        <taxon>Bacilli</taxon>
        <taxon>Bacillales</taxon>
        <taxon>Staphylococcaceae</taxon>
        <taxon>Staphylococcus</taxon>
    </lineage>
</organism>
<feature type="compositionally biased region" description="Basic and acidic residues" evidence="6">
    <location>
        <begin position="412"/>
        <end position="426"/>
    </location>
</feature>
<comment type="caution">
    <text evidence="10">The sequence shown here is derived from an EMBL/GenBank/DDBJ whole genome shotgun (WGS) entry which is preliminary data.</text>
</comment>
<dbReference type="SMART" id="SM00725">
    <property type="entry name" value="NEAT"/>
    <property type="match status" value="1"/>
</dbReference>
<evidence type="ECO:0000256" key="8">
    <source>
        <dbReference type="SAM" id="SignalP"/>
    </source>
</evidence>
<evidence type="ECO:0000256" key="4">
    <source>
        <dbReference type="ARBA" id="ARBA00022729"/>
    </source>
</evidence>
<dbReference type="Proteomes" id="UP000293637">
    <property type="component" value="Unassembled WGS sequence"/>
</dbReference>
<keyword evidence="3" id="KW-0964">Secreted</keyword>
<evidence type="ECO:0000256" key="6">
    <source>
        <dbReference type="SAM" id="MobiDB-lite"/>
    </source>
</evidence>
<feature type="transmembrane region" description="Helical" evidence="7">
    <location>
        <begin position="441"/>
        <end position="461"/>
    </location>
</feature>
<feature type="domain" description="NEAT" evidence="9">
    <location>
        <begin position="172"/>
        <end position="293"/>
    </location>
</feature>
<sequence length="465" mass="53047">MSKRLKLLLATSLIFSWSVVTGSYSNAAMLNVRADDSSYSSAPSHIDTNQWTHSSNAQLSIYYADSKTLAQSYNKMVDPSVQIIKDHGRLVAKINIAKHGLWKQLQVEDQGQMRLLNIHTTPSQPTKDYVLLPLNKQQTHYKVNVTTIENGQEKQQQLLFNITPSTAQEDGHQVNKRAVNFYVRKKEENKLSHMDDYVKHPGHYVTIQGKRYFEMTLTHIDWWQSYQFYHQNTKLQHEVIYENSDTQEATVRIPVEEDTKEIEARIHIVIPELNYDHHYTTYIVLGVKHPNETDDSQSDTSAEKRNKDKHQQDPGDKSVPPASEKQQAHVKQQQQTQQNNDTHASNNQDTSSRTTTPSNNSETTTQSSSSTPTPSSHESSAQQGEKKQVTTAASKNKAHAAQQHKDKNKRTPAFDRNADKSYHTDGNKQPNVNLPKHTKDYIIFGILIFISVAGLIATYFINRKR</sequence>
<dbReference type="EMBL" id="SCHB01000003">
    <property type="protein sequence ID" value="TBW72505.1"/>
    <property type="molecule type" value="Genomic_DNA"/>
</dbReference>
<keyword evidence="7" id="KW-0472">Membrane</keyword>
<dbReference type="InterPro" id="IPR037250">
    <property type="entry name" value="NEAT_dom_sf"/>
</dbReference>
<evidence type="ECO:0000313" key="11">
    <source>
        <dbReference type="Proteomes" id="UP000293637"/>
    </source>
</evidence>
<feature type="compositionally biased region" description="Basic and acidic residues" evidence="6">
    <location>
        <begin position="301"/>
        <end position="316"/>
    </location>
</feature>
<name>A0A4Q9WBZ2_STALU</name>
<keyword evidence="7" id="KW-0812">Transmembrane</keyword>
<dbReference type="Pfam" id="PF05031">
    <property type="entry name" value="NEAT"/>
    <property type="match status" value="1"/>
</dbReference>
<evidence type="ECO:0000313" key="10">
    <source>
        <dbReference type="EMBL" id="TBW72505.1"/>
    </source>
</evidence>
<dbReference type="SUPFAM" id="SSF158911">
    <property type="entry name" value="NEAT domain-like"/>
    <property type="match status" value="1"/>
</dbReference>
<keyword evidence="7" id="KW-1133">Transmembrane helix</keyword>
<gene>
    <name evidence="10" type="ORF">EQ812_05905</name>
</gene>
<evidence type="ECO:0000256" key="3">
    <source>
        <dbReference type="ARBA" id="ARBA00022525"/>
    </source>
</evidence>
<accession>A0A4Q9WBZ2</accession>
<evidence type="ECO:0000256" key="1">
    <source>
        <dbReference type="ARBA" id="ARBA00004168"/>
    </source>
</evidence>
<feature type="region of interest" description="Disordered" evidence="6">
    <location>
        <begin position="290"/>
        <end position="435"/>
    </location>
</feature>
<dbReference type="GeneID" id="58090833"/>
<dbReference type="AlphaFoldDB" id="A0A4Q9WBZ2"/>
<reference evidence="10 11" key="1">
    <citation type="journal article" date="2019" name="Sci. Transl. Med.">
        <title>Quorum sensing between bacterial species on the skin protects against epidermal injury in atopic dermatitis.</title>
        <authorList>
            <person name="Williams M.R."/>
        </authorList>
    </citation>
    <scope>NUCLEOTIDE SEQUENCE [LARGE SCALE GENOMIC DNA]</scope>
    <source>
        <strain evidence="10 11">E7</strain>
    </source>
</reference>
<dbReference type="PANTHER" id="PTHR37824">
    <property type="entry name" value="IRON-REGULATED SURFACE DETERMINANT PROTEIN C"/>
    <property type="match status" value="1"/>
</dbReference>
<evidence type="ECO:0000256" key="5">
    <source>
        <dbReference type="ARBA" id="ARBA00023088"/>
    </source>
</evidence>
<feature type="signal peptide" evidence="8">
    <location>
        <begin position="1"/>
        <end position="27"/>
    </location>
</feature>
<dbReference type="Gene3D" id="2.60.40.1850">
    <property type="match status" value="1"/>
</dbReference>
<dbReference type="CDD" id="cd06920">
    <property type="entry name" value="NEAT"/>
    <property type="match status" value="1"/>
</dbReference>
<evidence type="ECO:0000259" key="9">
    <source>
        <dbReference type="PROSITE" id="PS50978"/>
    </source>
</evidence>
<feature type="compositionally biased region" description="Low complexity" evidence="6">
    <location>
        <begin position="329"/>
        <end position="380"/>
    </location>
</feature>
<evidence type="ECO:0000256" key="2">
    <source>
        <dbReference type="ARBA" id="ARBA00022512"/>
    </source>
</evidence>
<keyword evidence="5" id="KW-0572">Peptidoglycan-anchor</keyword>
<feature type="chain" id="PRO_5020995033" evidence="8">
    <location>
        <begin position="28"/>
        <end position="465"/>
    </location>
</feature>
<comment type="subcellular location">
    <subcellularLocation>
        <location evidence="1">Secreted</location>
        <location evidence="1">Cell wall</location>
        <topology evidence="1">Peptidoglycan-anchor</topology>
    </subcellularLocation>
</comment>
<protein>
    <submittedName>
        <fullName evidence="10">Cell surface protein</fullName>
    </submittedName>
</protein>
<keyword evidence="2" id="KW-0134">Cell wall</keyword>
<evidence type="ECO:0000256" key="7">
    <source>
        <dbReference type="SAM" id="Phobius"/>
    </source>
</evidence>
<dbReference type="InterPro" id="IPR050436">
    <property type="entry name" value="IsdA"/>
</dbReference>